<dbReference type="Pfam" id="PF01263">
    <property type="entry name" value="Aldose_epim"/>
    <property type="match status" value="1"/>
</dbReference>
<evidence type="ECO:0000256" key="1">
    <source>
        <dbReference type="ARBA" id="ARBA00001096"/>
    </source>
</evidence>
<evidence type="ECO:0000256" key="3">
    <source>
        <dbReference type="ARBA" id="ARBA00023235"/>
    </source>
</evidence>
<dbReference type="Proteomes" id="UP000608513">
    <property type="component" value="Unassembled WGS sequence"/>
</dbReference>
<dbReference type="EMBL" id="JACORT010000001">
    <property type="protein sequence ID" value="MBC5781720.1"/>
    <property type="molecule type" value="Genomic_DNA"/>
</dbReference>
<comment type="catalytic activity">
    <reaction evidence="1">
        <text>alpha-D-glucose 6-phosphate = beta-D-glucose 6-phosphate</text>
        <dbReference type="Rhea" id="RHEA:16249"/>
        <dbReference type="ChEBI" id="CHEBI:58225"/>
        <dbReference type="ChEBI" id="CHEBI:58247"/>
        <dbReference type="EC" id="5.1.3.15"/>
    </reaction>
</comment>
<gene>
    <name evidence="6" type="ORF">H8N03_02115</name>
</gene>
<evidence type="ECO:0000256" key="5">
    <source>
        <dbReference type="PIRSR" id="PIRSR016020-1"/>
    </source>
</evidence>
<dbReference type="AlphaFoldDB" id="A0A923S9J1"/>
<comment type="caution">
    <text evidence="6">The sequence shown here is derived from an EMBL/GenBank/DDBJ whole genome shotgun (WGS) entry which is preliminary data.</text>
</comment>
<organism evidence="6 7">
    <name type="scientific">Ramlibacter cellulosilyticus</name>
    <dbReference type="NCBI Taxonomy" id="2764187"/>
    <lineage>
        <taxon>Bacteria</taxon>
        <taxon>Pseudomonadati</taxon>
        <taxon>Pseudomonadota</taxon>
        <taxon>Betaproteobacteria</taxon>
        <taxon>Burkholderiales</taxon>
        <taxon>Comamonadaceae</taxon>
        <taxon>Ramlibacter</taxon>
    </lineage>
</organism>
<accession>A0A923S9J1</accession>
<feature type="active site" evidence="5">
    <location>
        <position position="248"/>
    </location>
</feature>
<evidence type="ECO:0000313" key="6">
    <source>
        <dbReference type="EMBL" id="MBC5781720.1"/>
    </source>
</evidence>
<dbReference type="RefSeq" id="WP_187074467.1">
    <property type="nucleotide sequence ID" value="NZ_JACORT010000001.1"/>
</dbReference>
<dbReference type="GO" id="GO:0005737">
    <property type="term" value="C:cytoplasm"/>
    <property type="evidence" value="ECO:0007669"/>
    <property type="project" value="TreeGrafter"/>
</dbReference>
<proteinExistence type="inferred from homology"/>
<dbReference type="SUPFAM" id="SSF74650">
    <property type="entry name" value="Galactose mutarotase-like"/>
    <property type="match status" value="1"/>
</dbReference>
<dbReference type="EC" id="5.1.3.15" evidence="4"/>
<evidence type="ECO:0000256" key="4">
    <source>
        <dbReference type="PIRNR" id="PIRNR016020"/>
    </source>
</evidence>
<protein>
    <recommendedName>
        <fullName evidence="4">Putative glucose-6-phosphate 1-epimerase</fullName>
        <ecNumber evidence="4">5.1.3.15</ecNumber>
    </recommendedName>
</protein>
<keyword evidence="3 4" id="KW-0413">Isomerase</keyword>
<dbReference type="Gene3D" id="2.70.98.10">
    <property type="match status" value="1"/>
</dbReference>
<evidence type="ECO:0000256" key="2">
    <source>
        <dbReference type="ARBA" id="ARBA00005866"/>
    </source>
</evidence>
<dbReference type="GO" id="GO:0005975">
    <property type="term" value="P:carbohydrate metabolic process"/>
    <property type="evidence" value="ECO:0007669"/>
    <property type="project" value="InterPro"/>
</dbReference>
<dbReference type="CDD" id="cd09020">
    <property type="entry name" value="D-hex-6-P-epi_like"/>
    <property type="match status" value="1"/>
</dbReference>
<reference evidence="6" key="1">
    <citation type="submission" date="2020-08" db="EMBL/GenBank/DDBJ databases">
        <title>Ramlibacter sp. USB13 16S ribosomal RNA gene genome sequencing and assembly.</title>
        <authorList>
            <person name="Kang M."/>
        </authorList>
    </citation>
    <scope>NUCLEOTIDE SEQUENCE</scope>
    <source>
        <strain evidence="6">USB13</strain>
    </source>
</reference>
<name>A0A923S9J1_9BURK</name>
<keyword evidence="7" id="KW-1185">Reference proteome</keyword>
<dbReference type="InterPro" id="IPR014718">
    <property type="entry name" value="GH-type_carb-bd"/>
</dbReference>
<dbReference type="InterPro" id="IPR008183">
    <property type="entry name" value="Aldose_1/G6P_1-epimerase"/>
</dbReference>
<dbReference type="InterPro" id="IPR011013">
    <property type="entry name" value="Gal_mutarotase_sf_dom"/>
</dbReference>
<dbReference type="GO" id="GO:0047938">
    <property type="term" value="F:glucose-6-phosphate 1-epimerase activity"/>
    <property type="evidence" value="ECO:0007669"/>
    <property type="project" value="UniProtKB-UniRule"/>
</dbReference>
<feature type="active site" evidence="5">
    <location>
        <position position="145"/>
    </location>
</feature>
<dbReference type="PANTHER" id="PTHR11122">
    <property type="entry name" value="APOSPORY-ASSOCIATED PROTEIN C-RELATED"/>
    <property type="match status" value="1"/>
</dbReference>
<comment type="similarity">
    <text evidence="2 4">Belongs to the glucose-6-phosphate 1-epimerase family.</text>
</comment>
<evidence type="ECO:0000313" key="7">
    <source>
        <dbReference type="Proteomes" id="UP000608513"/>
    </source>
</evidence>
<dbReference type="PIRSF" id="PIRSF016020">
    <property type="entry name" value="PHexose_mutarotase"/>
    <property type="match status" value="1"/>
</dbReference>
<sequence length="273" mass="29605">MQAGADVVLRNGAGDEARLSTQGAQLLSWQPAGEGEQLYLSPLSRPAPGVAVRGGVPVCFPQFSERGPLPKHGFVRTQEWQLLVPPVPHAPIAEARFQLDSSMPGPWDRAFCVVLVARLGARWLELELQAANTGRTPWSFTAALHTYLQVGDVRAVRIAGLRGLDYEDMVGGNTLRSETEPVLAIADETDRVYREAARAIDVTEPGRPPRHVTQQGFRDAVVWNPGPAKATRLGDMPADDWPRMLCIEAGAIAQPVELAPGKTWSGIQRIALA</sequence>
<dbReference type="InterPro" id="IPR025532">
    <property type="entry name" value="G6P_1-epimerase"/>
</dbReference>
<dbReference type="GO" id="GO:0030246">
    <property type="term" value="F:carbohydrate binding"/>
    <property type="evidence" value="ECO:0007669"/>
    <property type="project" value="UniProtKB-UniRule"/>
</dbReference>
<dbReference type="PANTHER" id="PTHR11122:SF13">
    <property type="entry name" value="GLUCOSE-6-PHOSPHATE 1-EPIMERASE"/>
    <property type="match status" value="1"/>
</dbReference>